<evidence type="ECO:0000259" key="1">
    <source>
        <dbReference type="Pfam" id="PF09648"/>
    </source>
</evidence>
<dbReference type="Proteomes" id="UP001596549">
    <property type="component" value="Unassembled WGS sequence"/>
</dbReference>
<reference evidence="3" key="1">
    <citation type="journal article" date="2019" name="Int. J. Syst. Evol. Microbiol.">
        <title>The Global Catalogue of Microorganisms (GCM) 10K type strain sequencing project: providing services to taxonomists for standard genome sequencing and annotation.</title>
        <authorList>
            <consortium name="The Broad Institute Genomics Platform"/>
            <consortium name="The Broad Institute Genome Sequencing Center for Infectious Disease"/>
            <person name="Wu L."/>
            <person name="Ma J."/>
        </authorList>
    </citation>
    <scope>NUCLEOTIDE SEQUENCE [LARGE SCALE GENOMIC DNA]</scope>
    <source>
        <strain evidence="3">NBRC 106396</strain>
    </source>
</reference>
<protein>
    <submittedName>
        <fullName evidence="2">Two-component system regulatory protein YycI</fullName>
    </submittedName>
</protein>
<dbReference type="RefSeq" id="WP_379746696.1">
    <property type="nucleotide sequence ID" value="NZ_JBHTCP010000006.1"/>
</dbReference>
<feature type="domain" description="Regulatory protein YycH-like" evidence="1">
    <location>
        <begin position="39"/>
        <end position="268"/>
    </location>
</feature>
<dbReference type="Pfam" id="PF09648">
    <property type="entry name" value="YycI"/>
    <property type="match status" value="1"/>
</dbReference>
<sequence length="279" mass="33017">MDWHKTKTIFILTFLVLNLFLAYQLYLKMDKNNIKTLGEQPLEERLSNNNIKYKGKIPVYRERQTLISGQRYSFTPEERKDFDSKTMTLSESSTDMTLAFTIKKPISLKKDRDEAVSQMEDFLTDNLIRGKEYEFFKYDKEKKQIWFAQKYQEKPIFFDPLNYDKRNELTQNYEGSNGMIKFEYNDKGEVFRFTQTYLSIMRQGDYQDIISPKKALGRLLDMGYLDSGDKITSIRLGYYSLASIEELQVYAPTWSIETEKKHYMVNATDSKVLVLKGEE</sequence>
<organism evidence="2 3">
    <name type="scientific">Fictibacillus iocasae</name>
    <dbReference type="NCBI Taxonomy" id="2715437"/>
    <lineage>
        <taxon>Bacteria</taxon>
        <taxon>Bacillati</taxon>
        <taxon>Bacillota</taxon>
        <taxon>Bacilli</taxon>
        <taxon>Bacillales</taxon>
        <taxon>Fictibacillaceae</taxon>
        <taxon>Fictibacillus</taxon>
    </lineage>
</organism>
<accession>A0ABW2NJU2</accession>
<comment type="caution">
    <text evidence="2">The sequence shown here is derived from an EMBL/GenBank/DDBJ whole genome shotgun (WGS) entry which is preliminary data.</text>
</comment>
<evidence type="ECO:0000313" key="3">
    <source>
        <dbReference type="Proteomes" id="UP001596549"/>
    </source>
</evidence>
<proteinExistence type="predicted"/>
<gene>
    <name evidence="2" type="ORF">ACFQPF_03700</name>
</gene>
<dbReference type="InterPro" id="IPR018604">
    <property type="entry name" value="YycI-like"/>
</dbReference>
<keyword evidence="3" id="KW-1185">Reference proteome</keyword>
<evidence type="ECO:0000313" key="2">
    <source>
        <dbReference type="EMBL" id="MFC7370774.1"/>
    </source>
</evidence>
<dbReference type="Gene3D" id="2.40.128.690">
    <property type="entry name" value="YycH protein, domain 3-like"/>
    <property type="match status" value="1"/>
</dbReference>
<dbReference type="EMBL" id="JBHTCP010000006">
    <property type="protein sequence ID" value="MFC7370774.1"/>
    <property type="molecule type" value="Genomic_DNA"/>
</dbReference>
<name>A0ABW2NJU2_9BACL</name>